<comment type="caution">
    <text evidence="3">The sequence shown here is derived from an EMBL/GenBank/DDBJ whole genome shotgun (WGS) entry which is preliminary data.</text>
</comment>
<keyword evidence="1" id="KW-0808">Transferase</keyword>
<dbReference type="PANTHER" id="PTHR46401">
    <property type="entry name" value="GLYCOSYLTRANSFERASE WBBK-RELATED"/>
    <property type="match status" value="1"/>
</dbReference>
<name>A0ABW8GH33_9PROT</name>
<dbReference type="SUPFAM" id="SSF53756">
    <property type="entry name" value="UDP-Glycosyltransferase/glycogen phosphorylase"/>
    <property type="match status" value="1"/>
</dbReference>
<evidence type="ECO:0000259" key="2">
    <source>
        <dbReference type="Pfam" id="PF00534"/>
    </source>
</evidence>
<organism evidence="3 4">
    <name type="scientific">Methylobacillus methanolivorans</name>
    <dbReference type="NCBI Taxonomy" id="1848927"/>
    <lineage>
        <taxon>Bacteria</taxon>
        <taxon>Pseudomonadati</taxon>
        <taxon>Pseudomonadota</taxon>
        <taxon>Betaproteobacteria</taxon>
        <taxon>Nitrosomonadales</taxon>
        <taxon>Methylophilaceae</taxon>
        <taxon>Methylobacillus</taxon>
    </lineage>
</organism>
<keyword evidence="4" id="KW-1185">Reference proteome</keyword>
<proteinExistence type="predicted"/>
<dbReference type="InterPro" id="IPR001296">
    <property type="entry name" value="Glyco_trans_1"/>
</dbReference>
<reference evidence="3 4" key="1">
    <citation type="submission" date="2024-11" db="EMBL/GenBank/DDBJ databases">
        <authorList>
            <person name="Kaparullina E.N."/>
            <person name="Delegan Y.A."/>
            <person name="Doronina N.V."/>
        </authorList>
    </citation>
    <scope>NUCLEOTIDE SEQUENCE [LARGE SCALE GENOMIC DNA]</scope>
    <source>
        <strain evidence="3 4">7sh_L</strain>
    </source>
</reference>
<dbReference type="PANTHER" id="PTHR46401:SF2">
    <property type="entry name" value="GLYCOSYLTRANSFERASE WBBK-RELATED"/>
    <property type="match status" value="1"/>
</dbReference>
<evidence type="ECO:0000313" key="4">
    <source>
        <dbReference type="Proteomes" id="UP001617669"/>
    </source>
</evidence>
<evidence type="ECO:0000256" key="1">
    <source>
        <dbReference type="ARBA" id="ARBA00022679"/>
    </source>
</evidence>
<dbReference type="Pfam" id="PF00534">
    <property type="entry name" value="Glycos_transf_1"/>
    <property type="match status" value="1"/>
</dbReference>
<evidence type="ECO:0000313" key="3">
    <source>
        <dbReference type="EMBL" id="MFJ5444677.1"/>
    </source>
</evidence>
<dbReference type="Proteomes" id="UP001617669">
    <property type="component" value="Unassembled WGS sequence"/>
</dbReference>
<accession>A0ABW8GH33</accession>
<feature type="domain" description="Glycosyl transferase family 1" evidence="2">
    <location>
        <begin position="192"/>
        <end position="340"/>
    </location>
</feature>
<dbReference type="EMBL" id="JBIWXY010000001">
    <property type="protein sequence ID" value="MFJ5444677.1"/>
    <property type="molecule type" value="Genomic_DNA"/>
</dbReference>
<gene>
    <name evidence="3" type="ORF">ACIKP9_00390</name>
</gene>
<dbReference type="RefSeq" id="WP_400877797.1">
    <property type="nucleotide sequence ID" value="NZ_JBIWXY010000001.1"/>
</dbReference>
<dbReference type="CDD" id="cd03809">
    <property type="entry name" value="GT4_MtfB-like"/>
    <property type="match status" value="1"/>
</dbReference>
<protein>
    <submittedName>
        <fullName evidence="3">Glycosyltransferase family 4 protein</fullName>
    </submittedName>
</protein>
<sequence length="366" mass="41451">MKVYINGRFLCRRLTGVDRFAIETIKELNELIAENHQSIKEIEYFIVVPHGAEINITFSHLKIIRFGFFKNQLWEQFSLPFLIFNKKAILLNLCNTGPLICRRQIVVIHDAAIKRVPETFSFRFRLWYGILMPILGQFAKEIITVSQYSKHDLIDFFKIPNSKISVVGEGGEHIAKFNSDLDIFNRTNVRPNTYILAVSSHAPHKNFSLIADALKNISKECEVSFLIAGGTNPKIFSESIDMHSGKIKLLGYVSDNELKALYSNALCFIFPSLYEGFGIPPLEAMNCSCPVLASNAASIPEVCGDAALYFSPTDSDKLAHLIEYVINNKKIRDELKIKGIERAHIFSWRNTAIKVANSCNKVLRES</sequence>
<dbReference type="Gene3D" id="3.40.50.2000">
    <property type="entry name" value="Glycogen Phosphorylase B"/>
    <property type="match status" value="2"/>
</dbReference>